<keyword evidence="3" id="KW-1185">Reference proteome</keyword>
<keyword evidence="1" id="KW-0472">Membrane</keyword>
<name>A0AAU9DVS0_9FUSO</name>
<sequence length="186" mass="21476">MKNSIIKKVLTTWKGIILSLIMFSLYSAYFFTQPGSLMGRMIDDQIGAPKDKIIELLGSYSPSEIKLYISKLIPLDFGFVLFYSIFFICVLVYFGYNILKWRGRKLWLLGLGLPMLIAMLDMGEDVFIRSLLLNGIDSSDLIFKVQFWITLIKGIFQMPVLIFACLFTIFLPIKTLFLKLRKKTNK</sequence>
<feature type="transmembrane region" description="Helical" evidence="1">
    <location>
        <begin position="148"/>
        <end position="173"/>
    </location>
</feature>
<keyword evidence="1" id="KW-0812">Transmembrane</keyword>
<dbReference type="KEGG" id="haby:HLVA_20430"/>
<feature type="transmembrane region" description="Helical" evidence="1">
    <location>
        <begin position="106"/>
        <end position="128"/>
    </location>
</feature>
<dbReference type="EMBL" id="AP027059">
    <property type="protein sequence ID" value="BDU51474.1"/>
    <property type="molecule type" value="Genomic_DNA"/>
</dbReference>
<organism evidence="2 3">
    <name type="scientific">Haliovirga abyssi</name>
    <dbReference type="NCBI Taxonomy" id="2996794"/>
    <lineage>
        <taxon>Bacteria</taxon>
        <taxon>Fusobacteriati</taxon>
        <taxon>Fusobacteriota</taxon>
        <taxon>Fusobacteriia</taxon>
        <taxon>Fusobacteriales</taxon>
        <taxon>Haliovirgaceae</taxon>
        <taxon>Haliovirga</taxon>
    </lineage>
</organism>
<evidence type="ECO:0000313" key="3">
    <source>
        <dbReference type="Proteomes" id="UP001321582"/>
    </source>
</evidence>
<feature type="transmembrane region" description="Helical" evidence="1">
    <location>
        <begin position="77"/>
        <end position="99"/>
    </location>
</feature>
<evidence type="ECO:0000313" key="2">
    <source>
        <dbReference type="EMBL" id="BDU51474.1"/>
    </source>
</evidence>
<evidence type="ECO:0000256" key="1">
    <source>
        <dbReference type="SAM" id="Phobius"/>
    </source>
</evidence>
<protein>
    <submittedName>
        <fullName evidence="2">Uncharacterized protein</fullName>
    </submittedName>
</protein>
<accession>A0AAU9DVS0</accession>
<keyword evidence="1" id="KW-1133">Transmembrane helix</keyword>
<gene>
    <name evidence="2" type="ORF">HLVA_20430</name>
</gene>
<dbReference type="Proteomes" id="UP001321582">
    <property type="component" value="Chromosome"/>
</dbReference>
<dbReference type="RefSeq" id="WP_307904364.1">
    <property type="nucleotide sequence ID" value="NZ_AP027059.1"/>
</dbReference>
<dbReference type="AlphaFoldDB" id="A0AAU9DVS0"/>
<feature type="transmembrane region" description="Helical" evidence="1">
    <location>
        <begin position="12"/>
        <end position="31"/>
    </location>
</feature>
<reference evidence="2 3" key="1">
    <citation type="submission" date="2022-11" db="EMBL/GenBank/DDBJ databases">
        <title>Haliovirga abyssi gen. nov., sp. nov., a mesophilic fermentative bacterium isolated from the Iheya North hydrothermal field and the proposal of Haliovirgaceae fam. nov.</title>
        <authorList>
            <person name="Miyazaki U."/>
            <person name="Tame A."/>
            <person name="Miyazaki J."/>
            <person name="Takai K."/>
            <person name="Sawayama S."/>
            <person name="Kitajima M."/>
            <person name="Okamoto A."/>
            <person name="Nakagawa S."/>
        </authorList>
    </citation>
    <scope>NUCLEOTIDE SEQUENCE [LARGE SCALE GENOMIC DNA]</scope>
    <source>
        <strain evidence="2 3">IC12</strain>
    </source>
</reference>
<proteinExistence type="predicted"/>